<evidence type="ECO:0000313" key="2">
    <source>
        <dbReference type="Proteomes" id="UP000824469"/>
    </source>
</evidence>
<dbReference type="Proteomes" id="UP000824469">
    <property type="component" value="Unassembled WGS sequence"/>
</dbReference>
<proteinExistence type="predicted"/>
<evidence type="ECO:0000313" key="1">
    <source>
        <dbReference type="EMBL" id="KAH9327402.1"/>
    </source>
</evidence>
<dbReference type="AlphaFoldDB" id="A0AA38GQ54"/>
<feature type="non-terminal residue" evidence="1">
    <location>
        <position position="1"/>
    </location>
</feature>
<reference evidence="1 2" key="1">
    <citation type="journal article" date="2021" name="Nat. Plants">
        <title>The Taxus genome provides insights into paclitaxel biosynthesis.</title>
        <authorList>
            <person name="Xiong X."/>
            <person name="Gou J."/>
            <person name="Liao Q."/>
            <person name="Li Y."/>
            <person name="Zhou Q."/>
            <person name="Bi G."/>
            <person name="Li C."/>
            <person name="Du R."/>
            <person name="Wang X."/>
            <person name="Sun T."/>
            <person name="Guo L."/>
            <person name="Liang H."/>
            <person name="Lu P."/>
            <person name="Wu Y."/>
            <person name="Zhang Z."/>
            <person name="Ro D.K."/>
            <person name="Shang Y."/>
            <person name="Huang S."/>
            <person name="Yan J."/>
        </authorList>
    </citation>
    <scope>NUCLEOTIDE SEQUENCE [LARGE SCALE GENOMIC DNA]</scope>
    <source>
        <strain evidence="1">Ta-2019</strain>
    </source>
</reference>
<dbReference type="EMBL" id="JAHRHJ020000002">
    <property type="protein sequence ID" value="KAH9327402.1"/>
    <property type="molecule type" value="Genomic_DNA"/>
</dbReference>
<name>A0AA38GQ54_TAXCH</name>
<keyword evidence="2" id="KW-1185">Reference proteome</keyword>
<organism evidence="1 2">
    <name type="scientific">Taxus chinensis</name>
    <name type="common">Chinese yew</name>
    <name type="synonym">Taxus wallichiana var. chinensis</name>
    <dbReference type="NCBI Taxonomy" id="29808"/>
    <lineage>
        <taxon>Eukaryota</taxon>
        <taxon>Viridiplantae</taxon>
        <taxon>Streptophyta</taxon>
        <taxon>Embryophyta</taxon>
        <taxon>Tracheophyta</taxon>
        <taxon>Spermatophyta</taxon>
        <taxon>Pinopsida</taxon>
        <taxon>Pinidae</taxon>
        <taxon>Conifers II</taxon>
        <taxon>Cupressales</taxon>
        <taxon>Taxaceae</taxon>
        <taxon>Taxus</taxon>
    </lineage>
</organism>
<protein>
    <submittedName>
        <fullName evidence="1">Uncharacterized protein</fullName>
    </submittedName>
</protein>
<sequence length="50" mass="5673">ENQYIRHYLARGGTGSDNSIFGPYARDLTQRGLSFTIWVMYVAHPEETPG</sequence>
<gene>
    <name evidence="1" type="ORF">KI387_007580</name>
</gene>
<accession>A0AA38GQ54</accession>
<comment type="caution">
    <text evidence="1">The sequence shown here is derived from an EMBL/GenBank/DDBJ whole genome shotgun (WGS) entry which is preliminary data.</text>
</comment>